<feature type="compositionally biased region" description="Polar residues" evidence="6">
    <location>
        <begin position="631"/>
        <end position="640"/>
    </location>
</feature>
<keyword evidence="2" id="KW-0808">Transferase</keyword>
<keyword evidence="4" id="KW-0521">NADP</keyword>
<proteinExistence type="inferred from homology"/>
<dbReference type="InterPro" id="IPR017438">
    <property type="entry name" value="ATP-NAD_kinase_N"/>
</dbReference>
<dbReference type="InterPro" id="IPR016064">
    <property type="entry name" value="NAD/diacylglycerol_kinase_sf"/>
</dbReference>
<evidence type="ECO:0008006" key="9">
    <source>
        <dbReference type="Google" id="ProtNLM"/>
    </source>
</evidence>
<dbReference type="PANTHER" id="PTHR20275:SF0">
    <property type="entry name" value="NAD KINASE"/>
    <property type="match status" value="1"/>
</dbReference>
<feature type="compositionally biased region" description="Acidic residues" evidence="6">
    <location>
        <begin position="599"/>
        <end position="620"/>
    </location>
</feature>
<dbReference type="FunFam" id="3.40.50.10330:FF:000025">
    <property type="entry name" value="NAD+ kinase Utr1"/>
    <property type="match status" value="1"/>
</dbReference>
<protein>
    <recommendedName>
        <fullName evidence="9">ATP-NAD kinase</fullName>
    </recommendedName>
</protein>
<dbReference type="AlphaFoldDB" id="A0A8H3F2N5"/>
<dbReference type="SUPFAM" id="SSF111331">
    <property type="entry name" value="NAD kinase/diacylglycerol kinase-like"/>
    <property type="match status" value="1"/>
</dbReference>
<dbReference type="Gene3D" id="2.60.200.30">
    <property type="entry name" value="Probable inorganic polyphosphate/atp-NAD kinase, domain 2"/>
    <property type="match status" value="1"/>
</dbReference>
<evidence type="ECO:0000313" key="8">
    <source>
        <dbReference type="Proteomes" id="UP000664169"/>
    </source>
</evidence>
<evidence type="ECO:0000256" key="1">
    <source>
        <dbReference type="ARBA" id="ARBA00010995"/>
    </source>
</evidence>
<accession>A0A8H3F2N5</accession>
<organism evidence="7 8">
    <name type="scientific">Gomphillus americanus</name>
    <dbReference type="NCBI Taxonomy" id="1940652"/>
    <lineage>
        <taxon>Eukaryota</taxon>
        <taxon>Fungi</taxon>
        <taxon>Dikarya</taxon>
        <taxon>Ascomycota</taxon>
        <taxon>Pezizomycotina</taxon>
        <taxon>Lecanoromycetes</taxon>
        <taxon>OSLEUM clade</taxon>
        <taxon>Ostropomycetidae</taxon>
        <taxon>Ostropales</taxon>
        <taxon>Graphidaceae</taxon>
        <taxon>Gomphilloideae</taxon>
        <taxon>Gomphillus</taxon>
    </lineage>
</organism>
<name>A0A8H3F2N5_9LECA</name>
<evidence type="ECO:0000256" key="5">
    <source>
        <dbReference type="ARBA" id="ARBA00023027"/>
    </source>
</evidence>
<dbReference type="OrthoDB" id="24581at2759"/>
<dbReference type="InterPro" id="IPR002504">
    <property type="entry name" value="NADK"/>
</dbReference>
<gene>
    <name evidence="7" type="ORF">GOMPHAMPRED_000899</name>
</gene>
<sequence length="651" mass="71518">MSTDFQPEILQDTSGRWREVTKRSDKLSIMAKHPSNEILRNYLAHLEPLDLEAAALSFDGTETPASTASTKVGEDLENSSVAKFPINPPRSFWDHRKQVTLPHGVLGSLSGSLPLRSTGLHTSTPSISIATSLANTINASRHISRDSIASNASMQMLLAKSPAATSLTAPTPSTARFATVARSPCFYHQRFDDAVNIDRVLEEIEYEGDGISTSQLMQTATSVREISKQLQRRPIKKPIRSIMIVTKARDNSLVYLTRELALWLLSTPRYGSDVGVTVYVDTKLRTSKRFDAAGIVSQDRRFQDMLKYWNPDLCWTFPEKFDLVLTLGGDGTVLFTSFCLFQRVVPPVLAFSLGSLGFLTNFEFQTYQKSLNSIMGETGMRVNLRMRFTCTVFRANSNRTKGTKVNPINTAEMIEGEKFEVLNELVIDRGPSAYVSNLEVYGDDELMTVVQADGCIISTPTGSTAYALSAGGPLTHPSIPGMVLAPICPHTLSFRPMVLSDTILLKVCVPRNSRSTAYASFDGKNRVELRRGDCIQVEAGRYPFPTVVGEHGTGGEWFESVRRALRWNTRGAMQKAFSSSKAPANLRPDTLEEVSSASNEEEENDADEELDEEWDIDPDEPIATSALDSGIGTSVASSCASPRHSIGSAVN</sequence>
<dbReference type="Pfam" id="PF20143">
    <property type="entry name" value="NAD_kinase_C"/>
    <property type="match status" value="1"/>
</dbReference>
<keyword evidence="8" id="KW-1185">Reference proteome</keyword>
<dbReference type="FunFam" id="2.60.200.30:FF:000005">
    <property type="entry name" value="NAD+ kinase Utr1"/>
    <property type="match status" value="1"/>
</dbReference>
<feature type="region of interest" description="Disordered" evidence="6">
    <location>
        <begin position="576"/>
        <end position="651"/>
    </location>
</feature>
<dbReference type="Pfam" id="PF01513">
    <property type="entry name" value="NAD_kinase"/>
    <property type="match status" value="1"/>
</dbReference>
<dbReference type="EMBL" id="CAJPDQ010000010">
    <property type="protein sequence ID" value="CAF9915929.1"/>
    <property type="molecule type" value="Genomic_DNA"/>
</dbReference>
<keyword evidence="5" id="KW-0520">NAD</keyword>
<dbReference type="GO" id="GO:0019674">
    <property type="term" value="P:NAD+ metabolic process"/>
    <property type="evidence" value="ECO:0007669"/>
    <property type="project" value="InterPro"/>
</dbReference>
<keyword evidence="3" id="KW-0418">Kinase</keyword>
<evidence type="ECO:0000256" key="4">
    <source>
        <dbReference type="ARBA" id="ARBA00022857"/>
    </source>
</evidence>
<comment type="similarity">
    <text evidence="1">Belongs to the NAD kinase family.</text>
</comment>
<evidence type="ECO:0000256" key="2">
    <source>
        <dbReference type="ARBA" id="ARBA00022679"/>
    </source>
</evidence>
<dbReference type="PANTHER" id="PTHR20275">
    <property type="entry name" value="NAD KINASE"/>
    <property type="match status" value="1"/>
</dbReference>
<evidence type="ECO:0000256" key="6">
    <source>
        <dbReference type="SAM" id="MobiDB-lite"/>
    </source>
</evidence>
<dbReference type="GO" id="GO:0003951">
    <property type="term" value="F:NAD+ kinase activity"/>
    <property type="evidence" value="ECO:0007669"/>
    <property type="project" value="InterPro"/>
</dbReference>
<reference evidence="7" key="1">
    <citation type="submission" date="2021-03" db="EMBL/GenBank/DDBJ databases">
        <authorList>
            <person name="Tagirdzhanova G."/>
        </authorList>
    </citation>
    <scope>NUCLEOTIDE SEQUENCE</scope>
</reference>
<dbReference type="Gene3D" id="3.40.50.10330">
    <property type="entry name" value="Probable inorganic polyphosphate/atp-NAD kinase, domain 1"/>
    <property type="match status" value="1"/>
</dbReference>
<evidence type="ECO:0000256" key="3">
    <source>
        <dbReference type="ARBA" id="ARBA00022777"/>
    </source>
</evidence>
<dbReference type="GO" id="GO:0006741">
    <property type="term" value="P:NADP+ biosynthetic process"/>
    <property type="evidence" value="ECO:0007669"/>
    <property type="project" value="InterPro"/>
</dbReference>
<comment type="caution">
    <text evidence="7">The sequence shown here is derived from an EMBL/GenBank/DDBJ whole genome shotgun (WGS) entry which is preliminary data.</text>
</comment>
<evidence type="ECO:0000313" key="7">
    <source>
        <dbReference type="EMBL" id="CAF9915929.1"/>
    </source>
</evidence>
<dbReference type="InterPro" id="IPR017437">
    <property type="entry name" value="ATP-NAD_kinase_PpnK-typ_C"/>
</dbReference>
<dbReference type="Proteomes" id="UP000664169">
    <property type="component" value="Unassembled WGS sequence"/>
</dbReference>
<dbReference type="HAMAP" id="MF_00361">
    <property type="entry name" value="NAD_kinase"/>
    <property type="match status" value="1"/>
</dbReference>